<feature type="domain" description="RNHCP" evidence="1">
    <location>
        <begin position="11"/>
        <end position="93"/>
    </location>
</feature>
<accession>A0A1G2MT04</accession>
<dbReference type="Pfam" id="PF12647">
    <property type="entry name" value="RNHCP"/>
    <property type="match status" value="1"/>
</dbReference>
<reference evidence="2 3" key="1">
    <citation type="journal article" date="2016" name="Nat. Commun.">
        <title>Thousands of microbial genomes shed light on interconnected biogeochemical processes in an aquifer system.</title>
        <authorList>
            <person name="Anantharaman K."/>
            <person name="Brown C.T."/>
            <person name="Hug L.A."/>
            <person name="Sharon I."/>
            <person name="Castelle C.J."/>
            <person name="Probst A.J."/>
            <person name="Thomas B.C."/>
            <person name="Singh A."/>
            <person name="Wilkins M.J."/>
            <person name="Karaoz U."/>
            <person name="Brodie E.L."/>
            <person name="Williams K.H."/>
            <person name="Hubbard S.S."/>
            <person name="Banfield J.F."/>
        </authorList>
    </citation>
    <scope>NUCLEOTIDE SEQUENCE [LARGE SCALE GENOMIC DNA]</scope>
</reference>
<evidence type="ECO:0000313" key="3">
    <source>
        <dbReference type="Proteomes" id="UP000177943"/>
    </source>
</evidence>
<name>A0A1G2MT04_9BACT</name>
<evidence type="ECO:0000313" key="2">
    <source>
        <dbReference type="EMBL" id="OHA26359.1"/>
    </source>
</evidence>
<evidence type="ECO:0000259" key="1">
    <source>
        <dbReference type="Pfam" id="PF12647"/>
    </source>
</evidence>
<gene>
    <name evidence="2" type="ORF">A3D56_03735</name>
</gene>
<dbReference type="AlphaFoldDB" id="A0A1G2MT04"/>
<dbReference type="EMBL" id="MHRP01000032">
    <property type="protein sequence ID" value="OHA26359.1"/>
    <property type="molecule type" value="Genomic_DNA"/>
</dbReference>
<dbReference type="Proteomes" id="UP000177943">
    <property type="component" value="Unassembled WGS sequence"/>
</dbReference>
<comment type="caution">
    <text evidence="2">The sequence shown here is derived from an EMBL/GenBank/DDBJ whole genome shotgun (WGS) entry which is preliminary data.</text>
</comment>
<dbReference type="InterPro" id="IPR024439">
    <property type="entry name" value="RNHCP"/>
</dbReference>
<sequence length="102" mass="11730">MNVKKFQKKKEDFVCEHCGAEVFGNGYTNHCPKCLWSKHVDINPGDRKNPCGGAMQPVSVFTREGKYMLVHRCLKCKEERTIRTIPEDNFEQIIALSQVTIK</sequence>
<organism evidence="2 3">
    <name type="scientific">Candidatus Taylorbacteria bacterium RIFCSPHIGHO2_02_FULL_45_35</name>
    <dbReference type="NCBI Taxonomy" id="1802311"/>
    <lineage>
        <taxon>Bacteria</taxon>
        <taxon>Candidatus Tayloriibacteriota</taxon>
    </lineage>
</organism>
<proteinExistence type="predicted"/>
<protein>
    <recommendedName>
        <fullName evidence="1">RNHCP domain-containing protein</fullName>
    </recommendedName>
</protein>